<comment type="similarity">
    <text evidence="1">Belongs to the metallo-dependent hydrolases superfamily. CpsB/CapC family.</text>
</comment>
<sequence length="240" mass="26810">MIDLHCHILPGIDDGAKSLDESIALLQLAAEQGITHVVATPHIHLGIFDNTLASINAAYELLVNDTRFSQLNLALNTAAEVRICPEIIPFIENSQIPFLGKYQDKDVLLLELPSSHIPPGADKLVRWLVARNIIPMIAHPERNRELQTHPERIQMFQRLGCLFQLTASSLLGDMGEKPLQLSQLFLEQNLYTIIASDSHSINRRPPKLKQAYQVAEKLVGQHRADALVLDNPRAISESLF</sequence>
<evidence type="ECO:0000313" key="6">
    <source>
        <dbReference type="Proteomes" id="UP000191820"/>
    </source>
</evidence>
<dbReference type="Gene3D" id="3.20.20.140">
    <property type="entry name" value="Metal-dependent hydrolases"/>
    <property type="match status" value="1"/>
</dbReference>
<keyword evidence="6" id="KW-1185">Reference proteome</keyword>
<dbReference type="PANTHER" id="PTHR39181:SF1">
    <property type="entry name" value="TYROSINE-PROTEIN PHOSPHATASE YWQE"/>
    <property type="match status" value="1"/>
</dbReference>
<dbReference type="InterPro" id="IPR016195">
    <property type="entry name" value="Pol/histidinol_Pase-like"/>
</dbReference>
<dbReference type="EC" id="3.1.3.48" evidence="2"/>
<evidence type="ECO:0000256" key="1">
    <source>
        <dbReference type="ARBA" id="ARBA00005750"/>
    </source>
</evidence>
<dbReference type="PIRSF" id="PIRSF016557">
    <property type="entry name" value="Caps_synth_CpsB"/>
    <property type="match status" value="1"/>
</dbReference>
<dbReference type="Proteomes" id="UP000191820">
    <property type="component" value="Chromosome"/>
</dbReference>
<gene>
    <name evidence="5" type="ORF">SJ2017_2378</name>
</gene>
<protein>
    <recommendedName>
        <fullName evidence="2">protein-tyrosine-phosphatase</fullName>
        <ecNumber evidence="2">3.1.3.48</ecNumber>
    </recommendedName>
</protein>
<dbReference type="Pfam" id="PF19567">
    <property type="entry name" value="CpsB_CapC"/>
    <property type="match status" value="1"/>
</dbReference>
<comment type="catalytic activity">
    <reaction evidence="4">
        <text>O-phospho-L-tyrosyl-[protein] + H2O = L-tyrosyl-[protein] + phosphate</text>
        <dbReference type="Rhea" id="RHEA:10684"/>
        <dbReference type="Rhea" id="RHEA-COMP:10136"/>
        <dbReference type="Rhea" id="RHEA-COMP:20101"/>
        <dbReference type="ChEBI" id="CHEBI:15377"/>
        <dbReference type="ChEBI" id="CHEBI:43474"/>
        <dbReference type="ChEBI" id="CHEBI:46858"/>
        <dbReference type="ChEBI" id="CHEBI:61978"/>
        <dbReference type="EC" id="3.1.3.48"/>
    </reaction>
</comment>
<dbReference type="EMBL" id="CP020472">
    <property type="protein sequence ID" value="ARD22668.1"/>
    <property type="molecule type" value="Genomic_DNA"/>
</dbReference>
<evidence type="ECO:0000256" key="4">
    <source>
        <dbReference type="ARBA" id="ARBA00051722"/>
    </source>
</evidence>
<keyword evidence="3" id="KW-0378">Hydrolase</keyword>
<dbReference type="PANTHER" id="PTHR39181">
    <property type="entry name" value="TYROSINE-PROTEIN PHOSPHATASE YWQE"/>
    <property type="match status" value="1"/>
</dbReference>
<evidence type="ECO:0000313" key="5">
    <source>
        <dbReference type="EMBL" id="ARD22668.1"/>
    </source>
</evidence>
<dbReference type="SUPFAM" id="SSF89550">
    <property type="entry name" value="PHP domain-like"/>
    <property type="match status" value="1"/>
</dbReference>
<evidence type="ECO:0000256" key="3">
    <source>
        <dbReference type="ARBA" id="ARBA00022801"/>
    </source>
</evidence>
<dbReference type="RefSeq" id="WP_080915924.1">
    <property type="nucleotide sequence ID" value="NZ_CP020472.1"/>
</dbReference>
<organism evidence="5 6">
    <name type="scientific">Shewanella japonica</name>
    <dbReference type="NCBI Taxonomy" id="93973"/>
    <lineage>
        <taxon>Bacteria</taxon>
        <taxon>Pseudomonadati</taxon>
        <taxon>Pseudomonadota</taxon>
        <taxon>Gammaproteobacteria</taxon>
        <taxon>Alteromonadales</taxon>
        <taxon>Shewanellaceae</taxon>
        <taxon>Shewanella</taxon>
    </lineage>
</organism>
<proteinExistence type="inferred from homology"/>
<dbReference type="InterPro" id="IPR016667">
    <property type="entry name" value="Caps_polysacc_synth_CpsB/CapC"/>
</dbReference>
<evidence type="ECO:0000256" key="2">
    <source>
        <dbReference type="ARBA" id="ARBA00013064"/>
    </source>
</evidence>
<name>A0ABN4YI75_9GAMM</name>
<reference evidence="5 6" key="1">
    <citation type="submission" date="2017-03" db="EMBL/GenBank/DDBJ databases">
        <title>Genome sequencing of Shewanella japonica KCTC 22435.</title>
        <authorList>
            <person name="Kim K.M."/>
        </authorList>
    </citation>
    <scope>NUCLEOTIDE SEQUENCE [LARGE SCALE GENOMIC DNA]</scope>
    <source>
        <strain evidence="5 6">KCTC 22435</strain>
    </source>
</reference>
<accession>A0ABN4YI75</accession>